<evidence type="ECO:0000259" key="1">
    <source>
        <dbReference type="Pfam" id="PF18735"/>
    </source>
</evidence>
<dbReference type="Pfam" id="PF18735">
    <property type="entry name" value="HEPN_RiboL-PSP"/>
    <property type="match status" value="1"/>
</dbReference>
<protein>
    <submittedName>
        <fullName evidence="2">HEPN domain-containing protein</fullName>
    </submittedName>
</protein>
<evidence type="ECO:0000313" key="2">
    <source>
        <dbReference type="EMBL" id="MEI4800387.1"/>
    </source>
</evidence>
<dbReference type="InterPro" id="IPR041519">
    <property type="entry name" value="HEPN_RiboL-PSP"/>
</dbReference>
<keyword evidence="3" id="KW-1185">Reference proteome</keyword>
<dbReference type="Proteomes" id="UP001372526">
    <property type="component" value="Unassembled WGS sequence"/>
</dbReference>
<sequence length="336" mass="39966">MDNYLSLMIEEYVEIEDIEEILYKLEFVKRYEASYYWFKQHESILGCEIEIQRDIEICVNDEPWEHKNFKTVCRTETFSGCSFADLEMQNKVLKLIQDKFGGTLFDIEEYQTDFIKNDLPKFTKTEIACGLEYSKFVINVNRVRKLIEEVDEIAINILARNKSEPFDLLLDDNLLRNNVLIPFCVSVLENFLKTFLKKYLETNKEARDRIYNQKETLPYSEIKKLMSGEKSIVDMEINKFSFQRLQSVNSAYISYLDINLKKTVLNKRFPYNGEEIVISDVLNELITQRHQLIHEAELVVNLNREEMEKYLYFLKGFGESFIDEIMKKHNIKLIVF</sequence>
<dbReference type="EMBL" id="JBAWSX010000001">
    <property type="protein sequence ID" value="MEI4800387.1"/>
    <property type="molecule type" value="Genomic_DNA"/>
</dbReference>
<name>A0ABU8FCI2_9BACI</name>
<organism evidence="2 3">
    <name type="scientific">Bacillus bruguierae</name>
    <dbReference type="NCBI Taxonomy" id="3127667"/>
    <lineage>
        <taxon>Bacteria</taxon>
        <taxon>Bacillati</taxon>
        <taxon>Bacillota</taxon>
        <taxon>Bacilli</taxon>
        <taxon>Bacillales</taxon>
        <taxon>Bacillaceae</taxon>
        <taxon>Bacillus</taxon>
    </lineage>
</organism>
<accession>A0ABU8FCI2</accession>
<proteinExistence type="predicted"/>
<comment type="caution">
    <text evidence="2">The sequence shown here is derived from an EMBL/GenBank/DDBJ whole genome shotgun (WGS) entry which is preliminary data.</text>
</comment>
<dbReference type="RefSeq" id="WP_336471306.1">
    <property type="nucleotide sequence ID" value="NZ_JBAWSX010000001.1"/>
</dbReference>
<feature type="domain" description="RiboL-PSP-HEPN" evidence="1">
    <location>
        <begin position="146"/>
        <end position="326"/>
    </location>
</feature>
<gene>
    <name evidence="2" type="ORF">WAZ07_03415</name>
</gene>
<evidence type="ECO:0000313" key="3">
    <source>
        <dbReference type="Proteomes" id="UP001372526"/>
    </source>
</evidence>
<reference evidence="2 3" key="1">
    <citation type="submission" date="2024-01" db="EMBL/GenBank/DDBJ databases">
        <title>Seven novel Bacillus-like species.</title>
        <authorList>
            <person name="Liu G."/>
        </authorList>
    </citation>
    <scope>NUCLEOTIDE SEQUENCE [LARGE SCALE GENOMIC DNA]</scope>
    <source>
        <strain evidence="2 3">FJAT-51639</strain>
    </source>
</reference>